<comment type="caution">
    <text evidence="4">The sequence shown here is derived from an EMBL/GenBank/DDBJ whole genome shotgun (WGS) entry which is preliminary data.</text>
</comment>
<dbReference type="GO" id="GO:1901135">
    <property type="term" value="P:carbohydrate derivative metabolic process"/>
    <property type="evidence" value="ECO:0007669"/>
    <property type="project" value="InterPro"/>
</dbReference>
<dbReference type="InterPro" id="IPR046348">
    <property type="entry name" value="SIS_dom_sf"/>
</dbReference>
<proteinExistence type="inferred from homology"/>
<dbReference type="InterPro" id="IPR019490">
    <property type="entry name" value="Glu6P/Mann6P_isomerase_C"/>
</dbReference>
<evidence type="ECO:0000259" key="3">
    <source>
        <dbReference type="PROSITE" id="PS51464"/>
    </source>
</evidence>
<accession>A0A1F5YIF6</accession>
<dbReference type="GO" id="GO:0004347">
    <property type="term" value="F:glucose-6-phosphate isomerase activity"/>
    <property type="evidence" value="ECO:0007669"/>
    <property type="project" value="InterPro"/>
</dbReference>
<evidence type="ECO:0000313" key="5">
    <source>
        <dbReference type="Proteomes" id="UP000177396"/>
    </source>
</evidence>
<dbReference type="SUPFAM" id="SSF53697">
    <property type="entry name" value="SIS domain"/>
    <property type="match status" value="1"/>
</dbReference>
<dbReference type="GO" id="GO:0097367">
    <property type="term" value="F:carbohydrate derivative binding"/>
    <property type="evidence" value="ECO:0007669"/>
    <property type="project" value="InterPro"/>
</dbReference>
<evidence type="ECO:0000256" key="1">
    <source>
        <dbReference type="ARBA" id="ARBA00010523"/>
    </source>
</evidence>
<evidence type="ECO:0000313" key="4">
    <source>
        <dbReference type="EMBL" id="OGF99934.1"/>
    </source>
</evidence>
<dbReference type="EMBL" id="MFJB01000043">
    <property type="protein sequence ID" value="OGF99934.1"/>
    <property type="molecule type" value="Genomic_DNA"/>
</dbReference>
<dbReference type="Proteomes" id="UP000177396">
    <property type="component" value="Unassembled WGS sequence"/>
</dbReference>
<dbReference type="GO" id="GO:0005975">
    <property type="term" value="P:carbohydrate metabolic process"/>
    <property type="evidence" value="ECO:0007669"/>
    <property type="project" value="InterPro"/>
</dbReference>
<feature type="domain" description="SIS" evidence="3">
    <location>
        <begin position="43"/>
        <end position="190"/>
    </location>
</feature>
<dbReference type="AlphaFoldDB" id="A0A1F5YIF6"/>
<dbReference type="InterPro" id="IPR001347">
    <property type="entry name" value="SIS_dom"/>
</dbReference>
<protein>
    <recommendedName>
        <fullName evidence="3">SIS domain-containing protein</fullName>
    </recommendedName>
</protein>
<keyword evidence="2" id="KW-0413">Isomerase</keyword>
<comment type="similarity">
    <text evidence="1">Belongs to the PGI/PMI family.</text>
</comment>
<evidence type="ECO:0000256" key="2">
    <source>
        <dbReference type="ARBA" id="ARBA00023235"/>
    </source>
</evidence>
<dbReference type="GO" id="GO:0004476">
    <property type="term" value="F:mannose-6-phosphate isomerase activity"/>
    <property type="evidence" value="ECO:0007669"/>
    <property type="project" value="InterPro"/>
</dbReference>
<dbReference type="Pfam" id="PF10432">
    <property type="entry name" value="bact-PGI_C"/>
    <property type="match status" value="1"/>
</dbReference>
<reference evidence="4 5" key="1">
    <citation type="journal article" date="2016" name="Nat. Commun.">
        <title>Thousands of microbial genomes shed light on interconnected biogeochemical processes in an aquifer system.</title>
        <authorList>
            <person name="Anantharaman K."/>
            <person name="Brown C.T."/>
            <person name="Hug L.A."/>
            <person name="Sharon I."/>
            <person name="Castelle C.J."/>
            <person name="Probst A.J."/>
            <person name="Thomas B.C."/>
            <person name="Singh A."/>
            <person name="Wilkins M.J."/>
            <person name="Karaoz U."/>
            <person name="Brodie E.L."/>
            <person name="Williams K.H."/>
            <person name="Hubbard S.S."/>
            <person name="Banfield J.F."/>
        </authorList>
    </citation>
    <scope>NUCLEOTIDE SEQUENCE [LARGE SCALE GENOMIC DNA]</scope>
</reference>
<dbReference type="Gene3D" id="3.40.50.10490">
    <property type="entry name" value="Glucose-6-phosphate isomerase like protein, domain 1"/>
    <property type="match status" value="2"/>
</dbReference>
<sequence length="362" mass="40575">MGNGLTNRLDNQADINQIDSGNSFSSVRLLSNQISQTWQEISLFPLIVSAPVSSVYFCAMGGSAYAGRIIKSLFYNSLKIPVEIVDSYQLPQSVNKGSLIICASYSGDTEETISCCRQALSKNLPLIGVSQGGQLTRLLKQNRKPVFNFTQKFNPSRQPRLGQGYMIVSQLGILSKLRLIDLDDDDMDKIVVFLNKRNTQLDVKMAVSSNQAKKLAIIFSDKIVNLIASEFLSGSLHAIRNPLNETGKHFANYFVLPELNHHLLEGLEYPEILRPNALFAFIDTPFYSSPVKKRMAITREVLGKIGLKYLTVNLRGESLLEEVFELLQLFSFVSFYLAVLHRVNPTPVPWVDYFKKRLSAKG</sequence>
<organism evidence="4 5">
    <name type="scientific">Candidatus Gottesmanbacteria bacterium RBG_16_38_7b</name>
    <dbReference type="NCBI Taxonomy" id="1798372"/>
    <lineage>
        <taxon>Bacteria</taxon>
        <taxon>Candidatus Gottesmaniibacteriota</taxon>
    </lineage>
</organism>
<dbReference type="PROSITE" id="PS51464">
    <property type="entry name" value="SIS"/>
    <property type="match status" value="1"/>
</dbReference>
<name>A0A1F5YIF6_9BACT</name>
<gene>
    <name evidence="4" type="ORF">A2153_05350</name>
</gene>